<keyword evidence="2" id="KW-0472">Membrane</keyword>
<gene>
    <name evidence="3" type="ORF">SAMN05444339_101828</name>
</gene>
<dbReference type="STRING" id="366533.SAMN05444339_101828"/>
<feature type="transmembrane region" description="Helical" evidence="2">
    <location>
        <begin position="384"/>
        <end position="405"/>
    </location>
</feature>
<protein>
    <submittedName>
        <fullName evidence="3">Uncharacterized protein</fullName>
    </submittedName>
</protein>
<proteinExistence type="predicted"/>
<evidence type="ECO:0000313" key="4">
    <source>
        <dbReference type="Proteomes" id="UP000183987"/>
    </source>
</evidence>
<dbReference type="Proteomes" id="UP000183987">
    <property type="component" value="Unassembled WGS sequence"/>
</dbReference>
<name>A0A1M4URN2_LOKAT</name>
<dbReference type="EMBL" id="FQUE01000001">
    <property type="protein sequence ID" value="SHE59354.1"/>
    <property type="molecule type" value="Genomic_DNA"/>
</dbReference>
<evidence type="ECO:0000256" key="1">
    <source>
        <dbReference type="SAM" id="MobiDB-lite"/>
    </source>
</evidence>
<dbReference type="Pfam" id="PF12710">
    <property type="entry name" value="HAD"/>
    <property type="match status" value="1"/>
</dbReference>
<feature type="transmembrane region" description="Helical" evidence="2">
    <location>
        <begin position="252"/>
        <end position="284"/>
    </location>
</feature>
<organism evidence="3 4">
    <name type="scientific">Loktanella atrilutea</name>
    <dbReference type="NCBI Taxonomy" id="366533"/>
    <lineage>
        <taxon>Bacteria</taxon>
        <taxon>Pseudomonadati</taxon>
        <taxon>Pseudomonadota</taxon>
        <taxon>Alphaproteobacteria</taxon>
        <taxon>Rhodobacterales</taxon>
        <taxon>Roseobacteraceae</taxon>
        <taxon>Loktanella</taxon>
    </lineage>
</organism>
<reference evidence="4" key="1">
    <citation type="submission" date="2016-11" db="EMBL/GenBank/DDBJ databases">
        <authorList>
            <person name="Varghese N."/>
            <person name="Submissions S."/>
        </authorList>
    </citation>
    <scope>NUCLEOTIDE SEQUENCE [LARGE SCALE GENOMIC DNA]</scope>
    <source>
        <strain evidence="4">DSM 29326</strain>
    </source>
</reference>
<keyword evidence="2" id="KW-1133">Transmembrane helix</keyword>
<keyword evidence="4" id="KW-1185">Reference proteome</keyword>
<dbReference type="RefSeq" id="WP_072855876.1">
    <property type="nucleotide sequence ID" value="NZ_FQUE01000001.1"/>
</dbReference>
<keyword evidence="2" id="KW-0812">Transmembrane</keyword>
<evidence type="ECO:0000313" key="3">
    <source>
        <dbReference type="EMBL" id="SHE59354.1"/>
    </source>
</evidence>
<feature type="region of interest" description="Disordered" evidence="1">
    <location>
        <begin position="1"/>
        <end position="21"/>
    </location>
</feature>
<dbReference type="OrthoDB" id="465874at2"/>
<feature type="transmembrane region" description="Helical" evidence="2">
    <location>
        <begin position="346"/>
        <end position="363"/>
    </location>
</feature>
<evidence type="ECO:0000256" key="2">
    <source>
        <dbReference type="SAM" id="Phobius"/>
    </source>
</evidence>
<dbReference type="AlphaFoldDB" id="A0A1M4URN2"/>
<accession>A0A1M4URN2</accession>
<sequence length="492" mass="54367">MKLDTIEPATRVAPTPPSQRFDASAGTALQAVSIHDGPVLLDLDETLYLRSSTEDFIDTARPALIACGLLKLLDLLRPWRWTGPETRDVFRVRLILLCFPWTALVWRRRVKALSDDFANAPLLQAVRTMRGTPVVATLGFLPVVRPLLRAMGLAQVNVVATRVWTMADRRDGKLARLDATLGRDVIEQSLCLTDSVQDMRLLEVCARPLRTVWPGARYRPAFTGLYLPGLYLTRIKRPGARYIRRSILQDDFALWVLASVWLAPFPILHVMGLLGLLVSFWAVYELGYVDNDRIGARFEACPQLSAAFGRVEVATPLLAPWAWAAVTGALGLAACRWPGPVRLSDAILWGGVLVATVLLFRLFNRLDKATRIWPYAGLQLARCAAFAAVVPVVPIAPAALGALVIEKWIPYLVYRLRGGGWELPLPLLRLHLFAGLAVLIALERGAGVLVSWPTLTLTGFMVFKARHDLRRVLSAATRIDRAAPPAPQGTRP</sequence>